<name>A0A9X8WH45_9BACI</name>
<dbReference type="Proteomes" id="UP000185829">
    <property type="component" value="Unassembled WGS sequence"/>
</dbReference>
<dbReference type="AlphaFoldDB" id="A0A9X8WH45"/>
<organism evidence="2 3">
    <name type="scientific">Peribacillus simplex</name>
    <dbReference type="NCBI Taxonomy" id="1478"/>
    <lineage>
        <taxon>Bacteria</taxon>
        <taxon>Bacillati</taxon>
        <taxon>Bacillota</taxon>
        <taxon>Bacilli</taxon>
        <taxon>Bacillales</taxon>
        <taxon>Bacillaceae</taxon>
        <taxon>Peribacillus</taxon>
    </lineage>
</organism>
<feature type="domain" description="Transcription regulator PadR N-terminal" evidence="1">
    <location>
        <begin position="14"/>
        <end position="86"/>
    </location>
</feature>
<dbReference type="RefSeq" id="WP_076364490.1">
    <property type="nucleotide sequence ID" value="NZ_CP126106.1"/>
</dbReference>
<dbReference type="EMBL" id="FTMX01000001">
    <property type="protein sequence ID" value="SIQ09286.1"/>
    <property type="molecule type" value="Genomic_DNA"/>
</dbReference>
<dbReference type="Pfam" id="PF03551">
    <property type="entry name" value="PadR"/>
    <property type="match status" value="1"/>
</dbReference>
<comment type="caution">
    <text evidence="2">The sequence shown here is derived from an EMBL/GenBank/DDBJ whole genome shotgun (WGS) entry which is preliminary data.</text>
</comment>
<dbReference type="Gene3D" id="1.10.10.10">
    <property type="entry name" value="Winged helix-like DNA-binding domain superfamily/Winged helix DNA-binding domain"/>
    <property type="match status" value="1"/>
</dbReference>
<gene>
    <name evidence="2" type="ORF">SAMN05878482_101317</name>
</gene>
<sequence>MDKELMKGSIDLLLLSLLSQKKLYGYEITKILKKMSMGTYQISEGTLYSALKRLEKKEFIKGHWKESESGRRKYYQVTEKGQTELERKRECFYFLEKLVRKSAEQF</sequence>
<evidence type="ECO:0000259" key="1">
    <source>
        <dbReference type="Pfam" id="PF03551"/>
    </source>
</evidence>
<dbReference type="SUPFAM" id="SSF46785">
    <property type="entry name" value="Winged helix' DNA-binding domain"/>
    <property type="match status" value="1"/>
</dbReference>
<reference evidence="2 3" key="1">
    <citation type="submission" date="2017-01" db="EMBL/GenBank/DDBJ databases">
        <authorList>
            <person name="Varghese N."/>
            <person name="Submissions S."/>
        </authorList>
    </citation>
    <scope>NUCLEOTIDE SEQUENCE [LARGE SCALE GENOMIC DNA]</scope>
    <source>
        <strain evidence="2 3">RUG2-6</strain>
    </source>
</reference>
<accession>A0A9X8WH45</accession>
<evidence type="ECO:0000313" key="3">
    <source>
        <dbReference type="Proteomes" id="UP000185829"/>
    </source>
</evidence>
<proteinExistence type="predicted"/>
<dbReference type="InterPro" id="IPR036390">
    <property type="entry name" value="WH_DNA-bd_sf"/>
</dbReference>
<evidence type="ECO:0000313" key="2">
    <source>
        <dbReference type="EMBL" id="SIQ09286.1"/>
    </source>
</evidence>
<dbReference type="PANTHER" id="PTHR43252:SF7">
    <property type="entry name" value="TRANSCRIPTIONAL REGULATOR YQJI"/>
    <property type="match status" value="1"/>
</dbReference>
<dbReference type="PANTHER" id="PTHR43252">
    <property type="entry name" value="TRANSCRIPTIONAL REGULATOR YQJI"/>
    <property type="match status" value="1"/>
</dbReference>
<dbReference type="InterPro" id="IPR036388">
    <property type="entry name" value="WH-like_DNA-bd_sf"/>
</dbReference>
<protein>
    <submittedName>
        <fullName evidence="2">Transcriptional regulator, PadR family</fullName>
    </submittedName>
</protein>
<dbReference type="InterPro" id="IPR005149">
    <property type="entry name" value="Tscrpt_reg_PadR_N"/>
</dbReference>